<gene>
    <name evidence="2" type="ORF">CAQU_02730</name>
</gene>
<sequence length="86" mass="9506">MSENPTTGEDATTPEEKPKAPFLTVLKGNPDDVQVATLTAVFATMANNAAGAKEGERDRNLWGSLEERLRRPMTYNPTAFRNVSFY</sequence>
<dbReference type="STRING" id="1431546.CAQU_02730"/>
<dbReference type="InterPro" id="IPR032716">
    <property type="entry name" value="ACC_epsilon"/>
</dbReference>
<dbReference type="Pfam" id="PF13822">
    <property type="entry name" value="ACC_epsilon"/>
    <property type="match status" value="1"/>
</dbReference>
<feature type="compositionally biased region" description="Polar residues" evidence="1">
    <location>
        <begin position="1"/>
        <end position="10"/>
    </location>
</feature>
<accession>A0A1L7CE71</accession>
<dbReference type="GO" id="GO:0003989">
    <property type="term" value="F:acetyl-CoA carboxylase activity"/>
    <property type="evidence" value="ECO:0007669"/>
    <property type="project" value="InterPro"/>
</dbReference>
<dbReference type="EMBL" id="CP009245">
    <property type="protein sequence ID" value="APT84162.1"/>
    <property type="molecule type" value="Genomic_DNA"/>
</dbReference>
<evidence type="ECO:0000313" key="2">
    <source>
        <dbReference type="EMBL" id="APT84162.1"/>
    </source>
</evidence>
<name>A0A1L7CE71_9CORY</name>
<feature type="region of interest" description="Disordered" evidence="1">
    <location>
        <begin position="1"/>
        <end position="20"/>
    </location>
</feature>
<keyword evidence="3" id="KW-1185">Reference proteome</keyword>
<dbReference type="GO" id="GO:0004658">
    <property type="term" value="F:propionyl-CoA carboxylase activity"/>
    <property type="evidence" value="ECO:0007669"/>
    <property type="project" value="InterPro"/>
</dbReference>
<dbReference type="KEGG" id="caqu:CAQU_02730"/>
<proteinExistence type="predicted"/>
<protein>
    <submittedName>
        <fullName evidence="2">Acetyl-CoA carboxylase</fullName>
    </submittedName>
</protein>
<organism evidence="2 3">
    <name type="scientific">Corynebacterium aquilae DSM 44791</name>
    <dbReference type="NCBI Taxonomy" id="1431546"/>
    <lineage>
        <taxon>Bacteria</taxon>
        <taxon>Bacillati</taxon>
        <taxon>Actinomycetota</taxon>
        <taxon>Actinomycetes</taxon>
        <taxon>Mycobacteriales</taxon>
        <taxon>Corynebacteriaceae</taxon>
        <taxon>Corynebacterium</taxon>
    </lineage>
</organism>
<evidence type="ECO:0000256" key="1">
    <source>
        <dbReference type="SAM" id="MobiDB-lite"/>
    </source>
</evidence>
<dbReference type="AlphaFoldDB" id="A0A1L7CE71"/>
<dbReference type="Proteomes" id="UP000185478">
    <property type="component" value="Chromosome"/>
</dbReference>
<evidence type="ECO:0000313" key="3">
    <source>
        <dbReference type="Proteomes" id="UP000185478"/>
    </source>
</evidence>
<dbReference type="RefSeq" id="WP_075724978.1">
    <property type="nucleotide sequence ID" value="NZ_CP009245.1"/>
</dbReference>
<dbReference type="OrthoDB" id="4411387at2"/>
<reference evidence="2 3" key="1">
    <citation type="submission" date="2014-08" db="EMBL/GenBank/DDBJ databases">
        <title>Complete genome sequence of Corynebacterium aquilae S-613T(T) (=DSM 44791(T)), isolated from the choana of a healthy golden eagle.</title>
        <authorList>
            <person name="Ruckert C."/>
            <person name="Albersmeier A."/>
            <person name="Winkler A."/>
            <person name="Kalinowski J."/>
        </authorList>
    </citation>
    <scope>NUCLEOTIDE SEQUENCE [LARGE SCALE GENOMIC DNA]</scope>
    <source>
        <strain evidence="2 3">S-613</strain>
    </source>
</reference>